<protein>
    <recommendedName>
        <fullName evidence="2">Transcription factor TFIIIC triple barrel domain-containing protein</fullName>
    </recommendedName>
</protein>
<evidence type="ECO:0000313" key="4">
    <source>
        <dbReference type="Proteomes" id="UP001610432"/>
    </source>
</evidence>
<dbReference type="Pfam" id="PF10419">
    <property type="entry name" value="TFIIIC_sub6"/>
    <property type="match status" value="1"/>
</dbReference>
<dbReference type="InterPro" id="IPR019481">
    <property type="entry name" value="TFIIIC_triple_barrel"/>
</dbReference>
<dbReference type="EMBL" id="JBFXLQ010000025">
    <property type="protein sequence ID" value="KAL2866376.1"/>
    <property type="molecule type" value="Genomic_DNA"/>
</dbReference>
<keyword evidence="4" id="KW-1185">Reference proteome</keyword>
<accession>A0ABR4LPB4</accession>
<dbReference type="GeneID" id="98144388"/>
<gene>
    <name evidence="3" type="ORF">BJX67DRAFT_355556</name>
</gene>
<sequence>MSVLDPALASSSPPGDDDDSEWEYEYHDTETETFFLNLDLTTQNGPLRPPRRRNEPSASVSTTAAPTTPSRANDQDSALNSSQTDPTSPERVQILGLHGPNPIISYQNQIFSGSWADQIGTELFFSHPTANSEPNSHGAAPLQAPPLKQTKDFDLIAANSVKILGRKANLISSSGSGAIPQSQLQQQRPLLPQNLPASGSTPTSGLPGLVYKPEHQSNQARFLERLKDVKRRKGETDNVRTVFSSLRRAPNLEDRLRGWVRTEEQLATIQQLNERALQGDPEAITELETICSQLGNQDAGSSETPPRSG</sequence>
<evidence type="ECO:0000256" key="1">
    <source>
        <dbReference type="SAM" id="MobiDB-lite"/>
    </source>
</evidence>
<evidence type="ECO:0000313" key="3">
    <source>
        <dbReference type="EMBL" id="KAL2866376.1"/>
    </source>
</evidence>
<name>A0ABR4LPB4_9EURO</name>
<feature type="region of interest" description="Disordered" evidence="1">
    <location>
        <begin position="192"/>
        <end position="217"/>
    </location>
</feature>
<dbReference type="Gene3D" id="2.60.40.4370">
    <property type="match status" value="1"/>
</dbReference>
<reference evidence="3 4" key="1">
    <citation type="submission" date="2024-07" db="EMBL/GenBank/DDBJ databases">
        <title>Section-level genome sequencing and comparative genomics of Aspergillus sections Usti and Cavernicolus.</title>
        <authorList>
            <consortium name="Lawrence Berkeley National Laboratory"/>
            <person name="Nybo J.L."/>
            <person name="Vesth T.C."/>
            <person name="Theobald S."/>
            <person name="Frisvad J.C."/>
            <person name="Larsen T.O."/>
            <person name="Kjaerboelling I."/>
            <person name="Rothschild-Mancinelli K."/>
            <person name="Lyhne E.K."/>
            <person name="Kogle M.E."/>
            <person name="Barry K."/>
            <person name="Clum A."/>
            <person name="Na H."/>
            <person name="Ledsgaard L."/>
            <person name="Lin J."/>
            <person name="Lipzen A."/>
            <person name="Kuo A."/>
            <person name="Riley R."/>
            <person name="Mondo S."/>
            <person name="Labutti K."/>
            <person name="Haridas S."/>
            <person name="Pangalinan J."/>
            <person name="Salamov A.A."/>
            <person name="Simmons B.A."/>
            <person name="Magnuson J.K."/>
            <person name="Chen J."/>
            <person name="Drula E."/>
            <person name="Henrissat B."/>
            <person name="Wiebenga A."/>
            <person name="Lubbers R.J."/>
            <person name="Gomes A.C."/>
            <person name="Macurrencykelacurrency M.R."/>
            <person name="Stajich J."/>
            <person name="Grigoriev I.V."/>
            <person name="Mortensen U.H."/>
            <person name="De Vries R.P."/>
            <person name="Baker S.E."/>
            <person name="Andersen M.R."/>
        </authorList>
    </citation>
    <scope>NUCLEOTIDE SEQUENCE [LARGE SCALE GENOMIC DNA]</scope>
    <source>
        <strain evidence="3 4">CBS 449.75</strain>
    </source>
</reference>
<feature type="compositionally biased region" description="Polar residues" evidence="1">
    <location>
        <begin position="75"/>
        <end position="87"/>
    </location>
</feature>
<evidence type="ECO:0000259" key="2">
    <source>
        <dbReference type="Pfam" id="PF10419"/>
    </source>
</evidence>
<feature type="region of interest" description="Disordered" evidence="1">
    <location>
        <begin position="1"/>
        <end position="22"/>
    </location>
</feature>
<feature type="domain" description="Transcription factor TFIIIC triple barrel" evidence="2">
    <location>
        <begin position="29"/>
        <end position="170"/>
    </location>
</feature>
<dbReference type="Proteomes" id="UP001610432">
    <property type="component" value="Unassembled WGS sequence"/>
</dbReference>
<proteinExistence type="predicted"/>
<dbReference type="RefSeq" id="XP_070885355.1">
    <property type="nucleotide sequence ID" value="XM_071029316.1"/>
</dbReference>
<comment type="caution">
    <text evidence="3">The sequence shown here is derived from an EMBL/GenBank/DDBJ whole genome shotgun (WGS) entry which is preliminary data.</text>
</comment>
<feature type="compositionally biased region" description="Low complexity" evidence="1">
    <location>
        <begin position="1"/>
        <end position="14"/>
    </location>
</feature>
<organism evidence="3 4">
    <name type="scientific">Aspergillus lucknowensis</name>
    <dbReference type="NCBI Taxonomy" id="176173"/>
    <lineage>
        <taxon>Eukaryota</taxon>
        <taxon>Fungi</taxon>
        <taxon>Dikarya</taxon>
        <taxon>Ascomycota</taxon>
        <taxon>Pezizomycotina</taxon>
        <taxon>Eurotiomycetes</taxon>
        <taxon>Eurotiomycetidae</taxon>
        <taxon>Eurotiales</taxon>
        <taxon>Aspergillaceae</taxon>
        <taxon>Aspergillus</taxon>
        <taxon>Aspergillus subgen. Nidulantes</taxon>
    </lineage>
</organism>
<feature type="compositionally biased region" description="Low complexity" evidence="1">
    <location>
        <begin position="56"/>
        <end position="72"/>
    </location>
</feature>
<feature type="region of interest" description="Disordered" evidence="1">
    <location>
        <begin position="38"/>
        <end position="95"/>
    </location>
</feature>